<reference evidence="1 3" key="2">
    <citation type="submission" date="2019-12" db="EMBL/GenBank/DDBJ databases">
        <title>Acinetobacter haemolyticus comparative genomics.</title>
        <authorList>
            <person name="Castro-Jaimes S."/>
            <person name="Bello-Lopez E."/>
            <person name="Velazquez-Acosta C."/>
            <person name="Volkow-Fernandez P."/>
            <person name="Lozano-Zarain P."/>
            <person name="Castillo Ramirez S."/>
            <person name="Cevallos M.A."/>
        </authorList>
    </citation>
    <scope>NUCLEOTIDE SEQUENCE [LARGE SCALE GENOMIC DNA]</scope>
    <source>
        <strain evidence="1 3">AN10</strain>
    </source>
</reference>
<dbReference type="RefSeq" id="WP_004757127.1">
    <property type="nucleotide sequence ID" value="NZ_CP031972.1"/>
</dbReference>
<dbReference type="Proteomes" id="UP000451048">
    <property type="component" value="Unassembled WGS sequence"/>
</dbReference>
<evidence type="ECO:0000313" key="1">
    <source>
        <dbReference type="EMBL" id="NAR73253.1"/>
    </source>
</evidence>
<dbReference type="EMBL" id="CP031976">
    <property type="protein sequence ID" value="QHI12369.1"/>
    <property type="molecule type" value="Genomic_DNA"/>
</dbReference>
<organism evidence="2 4">
    <name type="scientific">Acinetobacter haemolyticus</name>
    <dbReference type="NCBI Taxonomy" id="29430"/>
    <lineage>
        <taxon>Bacteria</taxon>
        <taxon>Pseudomonadati</taxon>
        <taxon>Pseudomonadota</taxon>
        <taxon>Gammaproteobacteria</taxon>
        <taxon>Moraxellales</taxon>
        <taxon>Moraxellaceae</taxon>
        <taxon>Acinetobacter</taxon>
    </lineage>
</organism>
<reference evidence="2 4" key="1">
    <citation type="submission" date="2018-08" db="EMBL/GenBank/DDBJ databases">
        <title>Analysis of the genomic diversity of Mexican Acinetobacter haemolyticus clinical isolates.</title>
        <authorList>
            <person name="Castro-Jaimes S."/>
            <person name="Cevallos M.A."/>
        </authorList>
    </citation>
    <scope>NUCLEOTIDE SEQUENCE [LARGE SCALE GENOMIC DNA]</scope>
    <source>
        <strain evidence="2 4">AN43</strain>
    </source>
</reference>
<sequence length="146" mass="17196">MKFSFTVTPYSDGIYAGLNMQIIPYDLQQNPNCDHSIVIDEIAFSLVEHLFLRDKKPWSHWGNTYLDAGEIAQVIAKLDTYKVYLEAKKYLRYNDNVRLLFKQETKFFKKKYPKYKVEVIKMMDDLIRFLSKLLEQDVDGLTIIGV</sequence>
<evidence type="ECO:0008006" key="5">
    <source>
        <dbReference type="Google" id="ProtNLM"/>
    </source>
</evidence>
<accession>A0A857IH03</accession>
<protein>
    <recommendedName>
        <fullName evidence="5">DUF1877 family protein</fullName>
    </recommendedName>
</protein>
<dbReference type="AlphaFoldDB" id="A0A857IH03"/>
<dbReference type="Proteomes" id="UP000463868">
    <property type="component" value="Chromosome"/>
</dbReference>
<name>A0A857IH03_ACIHA</name>
<evidence type="ECO:0000313" key="2">
    <source>
        <dbReference type="EMBL" id="QHI12369.1"/>
    </source>
</evidence>
<dbReference type="GeneID" id="45419143"/>
<gene>
    <name evidence="2" type="ORF">AhaeAN43_02695</name>
    <name evidence="1" type="ORF">GPS52_07040</name>
</gene>
<evidence type="ECO:0000313" key="3">
    <source>
        <dbReference type="Proteomes" id="UP000451048"/>
    </source>
</evidence>
<dbReference type="EMBL" id="WTTO01000015">
    <property type="protein sequence ID" value="NAR73253.1"/>
    <property type="molecule type" value="Genomic_DNA"/>
</dbReference>
<evidence type="ECO:0000313" key="4">
    <source>
        <dbReference type="Proteomes" id="UP000463868"/>
    </source>
</evidence>
<proteinExistence type="predicted"/>